<gene>
    <name evidence="1" type="ORF">PR002_g20296</name>
</gene>
<dbReference type="Proteomes" id="UP000435112">
    <property type="component" value="Unassembled WGS sequence"/>
</dbReference>
<dbReference type="AlphaFoldDB" id="A0A6A3JHR5"/>
<accession>A0A6A3JHR5</accession>
<dbReference type="EMBL" id="QXFU01001922">
    <property type="protein sequence ID" value="KAE8993257.1"/>
    <property type="molecule type" value="Genomic_DNA"/>
</dbReference>
<sequence length="134" mass="15541">MRGLGLCVLHVDAVQFQQVNRFSQCVEELIRRIHLVVDVPNVGDDALQSVIVLFRHLLFQSVDHSLHEVVQPDTTYWCRYVPADVRERRQAHMRLNGELISRRIDQEEARQRTGQLNTTLRGKIRPKTTKIACS</sequence>
<proteinExistence type="predicted"/>
<comment type="caution">
    <text evidence="1">The sequence shown here is derived from an EMBL/GenBank/DDBJ whole genome shotgun (WGS) entry which is preliminary data.</text>
</comment>
<protein>
    <submittedName>
        <fullName evidence="1">Uncharacterized protein</fullName>
    </submittedName>
</protein>
<reference evidence="1 2" key="1">
    <citation type="submission" date="2018-09" db="EMBL/GenBank/DDBJ databases">
        <title>Genomic investigation of the strawberry pathogen Phytophthora fragariae indicates pathogenicity is determined by transcriptional variation in three key races.</title>
        <authorList>
            <person name="Adams T.M."/>
            <person name="Armitage A.D."/>
            <person name="Sobczyk M.K."/>
            <person name="Bates H.J."/>
            <person name="Dunwell J.M."/>
            <person name="Nellist C.F."/>
            <person name="Harrison R.J."/>
        </authorList>
    </citation>
    <scope>NUCLEOTIDE SEQUENCE [LARGE SCALE GENOMIC DNA]</scope>
    <source>
        <strain evidence="1 2">SCRP324</strain>
    </source>
</reference>
<evidence type="ECO:0000313" key="2">
    <source>
        <dbReference type="Proteomes" id="UP000435112"/>
    </source>
</evidence>
<organism evidence="1 2">
    <name type="scientific">Phytophthora rubi</name>
    <dbReference type="NCBI Taxonomy" id="129364"/>
    <lineage>
        <taxon>Eukaryota</taxon>
        <taxon>Sar</taxon>
        <taxon>Stramenopiles</taxon>
        <taxon>Oomycota</taxon>
        <taxon>Peronosporomycetes</taxon>
        <taxon>Peronosporales</taxon>
        <taxon>Peronosporaceae</taxon>
        <taxon>Phytophthora</taxon>
    </lineage>
</organism>
<name>A0A6A3JHR5_9STRA</name>
<evidence type="ECO:0000313" key="1">
    <source>
        <dbReference type="EMBL" id="KAE8993257.1"/>
    </source>
</evidence>